<proteinExistence type="predicted"/>
<dbReference type="SUPFAM" id="SSF50978">
    <property type="entry name" value="WD40 repeat-like"/>
    <property type="match status" value="1"/>
</dbReference>
<dbReference type="InterPro" id="IPR019775">
    <property type="entry name" value="WD40_repeat_CS"/>
</dbReference>
<dbReference type="InterPro" id="IPR015943">
    <property type="entry name" value="WD40/YVTN_repeat-like_dom_sf"/>
</dbReference>
<dbReference type="InterPro" id="IPR036322">
    <property type="entry name" value="WD40_repeat_dom_sf"/>
</dbReference>
<sequence>MCMLQCVQWHANCNYVATGSSDKTVRLWDVQSGECVRIFIGHRSTVLSLAMSPDGRFMASGDEDGTIMMWDLSSGRCISPLMGHSSCVWTLAFSKPSSINRLRLLKGLPTKSTPVYTLQVISFCVCCLALFCVLMVQCLFGSFQGGIFCLLLEHFQSANGNAV</sequence>
<dbReference type="GO" id="GO:0016251">
    <property type="term" value="F:RNA polymerase II general transcription initiation factor activity"/>
    <property type="evidence" value="ECO:0007669"/>
    <property type="project" value="TreeGrafter"/>
</dbReference>
<evidence type="ECO:0000313" key="1">
    <source>
        <dbReference type="EMBL" id="RRT62830.1"/>
    </source>
</evidence>
<dbReference type="InterPro" id="IPR020472">
    <property type="entry name" value="WD40_PAC1"/>
</dbReference>
<dbReference type="EMBL" id="AMZH03006836">
    <property type="protein sequence ID" value="RRT62830.1"/>
    <property type="molecule type" value="Genomic_DNA"/>
</dbReference>
<evidence type="ECO:0000313" key="2">
    <source>
        <dbReference type="Proteomes" id="UP000287651"/>
    </source>
</evidence>
<dbReference type="GO" id="GO:0005669">
    <property type="term" value="C:transcription factor TFIID complex"/>
    <property type="evidence" value="ECO:0007669"/>
    <property type="project" value="TreeGrafter"/>
</dbReference>
<dbReference type="InterPro" id="IPR001680">
    <property type="entry name" value="WD40_rpt"/>
</dbReference>
<reference evidence="1 2" key="1">
    <citation type="journal article" date="2014" name="Agronomy (Basel)">
        <title>A Draft Genome Sequence for Ensete ventricosum, the Drought-Tolerant Tree Against Hunger.</title>
        <authorList>
            <person name="Harrison J."/>
            <person name="Moore K.A."/>
            <person name="Paszkiewicz K."/>
            <person name="Jones T."/>
            <person name="Grant M."/>
            <person name="Ambacheew D."/>
            <person name="Muzemil S."/>
            <person name="Studholme D.J."/>
        </authorList>
    </citation>
    <scope>NUCLEOTIDE SEQUENCE [LARGE SCALE GENOMIC DNA]</scope>
</reference>
<dbReference type="SMART" id="SM00320">
    <property type="entry name" value="WD40"/>
    <property type="match status" value="3"/>
</dbReference>
<accession>A0A426ZFS7</accession>
<organism evidence="1 2">
    <name type="scientific">Ensete ventricosum</name>
    <name type="common">Abyssinian banana</name>
    <name type="synonym">Musa ensete</name>
    <dbReference type="NCBI Taxonomy" id="4639"/>
    <lineage>
        <taxon>Eukaryota</taxon>
        <taxon>Viridiplantae</taxon>
        <taxon>Streptophyta</taxon>
        <taxon>Embryophyta</taxon>
        <taxon>Tracheophyta</taxon>
        <taxon>Spermatophyta</taxon>
        <taxon>Magnoliopsida</taxon>
        <taxon>Liliopsida</taxon>
        <taxon>Zingiberales</taxon>
        <taxon>Musaceae</taxon>
        <taxon>Ensete</taxon>
    </lineage>
</organism>
<name>A0A426ZFS7_ENSVE</name>
<dbReference type="Gene3D" id="2.130.10.10">
    <property type="entry name" value="YVTN repeat-like/Quinoprotein amine dehydrogenase"/>
    <property type="match status" value="1"/>
</dbReference>
<dbReference type="Pfam" id="PF00400">
    <property type="entry name" value="WD40"/>
    <property type="match status" value="2"/>
</dbReference>
<dbReference type="PANTHER" id="PTHR19879:SF1">
    <property type="entry name" value="CANNONBALL-RELATED"/>
    <property type="match status" value="1"/>
</dbReference>
<comment type="caution">
    <text evidence="1">The sequence shown here is derived from an EMBL/GenBank/DDBJ whole genome shotgun (WGS) entry which is preliminary data.</text>
</comment>
<dbReference type="AlphaFoldDB" id="A0A426ZFS7"/>
<gene>
    <name evidence="1" type="ORF">B296_00038878</name>
</gene>
<dbReference type="PROSITE" id="PS50082">
    <property type="entry name" value="WD_REPEATS_2"/>
    <property type="match status" value="2"/>
</dbReference>
<dbReference type="GO" id="GO:0006367">
    <property type="term" value="P:transcription initiation at RNA polymerase II promoter"/>
    <property type="evidence" value="ECO:0007669"/>
    <property type="project" value="TreeGrafter"/>
</dbReference>
<dbReference type="PROSITE" id="PS50294">
    <property type="entry name" value="WD_REPEATS_REGION"/>
    <property type="match status" value="2"/>
</dbReference>
<dbReference type="PRINTS" id="PR00320">
    <property type="entry name" value="GPROTEINBRPT"/>
</dbReference>
<dbReference type="PROSITE" id="PS00678">
    <property type="entry name" value="WD_REPEATS_1"/>
    <property type="match status" value="2"/>
</dbReference>
<dbReference type="Proteomes" id="UP000287651">
    <property type="component" value="Unassembled WGS sequence"/>
</dbReference>
<dbReference type="PANTHER" id="PTHR19879">
    <property type="entry name" value="TRANSCRIPTION INITIATION FACTOR TFIID"/>
    <property type="match status" value="1"/>
</dbReference>
<protein>
    <submittedName>
        <fullName evidence="1">Uncharacterized protein</fullName>
    </submittedName>
</protein>